<dbReference type="AlphaFoldDB" id="A0A918AA78"/>
<reference evidence="2" key="1">
    <citation type="journal article" date="2014" name="Int. J. Syst. Evol. Microbiol.">
        <title>Complete genome sequence of Corynebacterium casei LMG S-19264T (=DSM 44701T), isolated from a smear-ripened cheese.</title>
        <authorList>
            <consortium name="US DOE Joint Genome Institute (JGI-PGF)"/>
            <person name="Walter F."/>
            <person name="Albersmeier A."/>
            <person name="Kalinowski J."/>
            <person name="Ruckert C."/>
        </authorList>
    </citation>
    <scope>NUCLEOTIDE SEQUENCE</scope>
    <source>
        <strain evidence="2">CGMCC 4.7430</strain>
    </source>
</reference>
<gene>
    <name evidence="2" type="ORF">GCM10012278_65780</name>
</gene>
<proteinExistence type="predicted"/>
<evidence type="ECO:0000313" key="2">
    <source>
        <dbReference type="EMBL" id="GGP13553.1"/>
    </source>
</evidence>
<feature type="transmembrane region" description="Helical" evidence="1">
    <location>
        <begin position="120"/>
        <end position="146"/>
    </location>
</feature>
<feature type="transmembrane region" description="Helical" evidence="1">
    <location>
        <begin position="24"/>
        <end position="39"/>
    </location>
</feature>
<evidence type="ECO:0000313" key="3">
    <source>
        <dbReference type="Proteomes" id="UP000660745"/>
    </source>
</evidence>
<reference evidence="2" key="2">
    <citation type="submission" date="2020-09" db="EMBL/GenBank/DDBJ databases">
        <authorList>
            <person name="Sun Q."/>
            <person name="Zhou Y."/>
        </authorList>
    </citation>
    <scope>NUCLEOTIDE SEQUENCE</scope>
    <source>
        <strain evidence="2">CGMCC 4.7430</strain>
    </source>
</reference>
<protein>
    <recommendedName>
        <fullName evidence="4">DUF3159 domain-containing protein</fullName>
    </recommendedName>
</protein>
<feature type="transmembrane region" description="Helical" evidence="1">
    <location>
        <begin position="51"/>
        <end position="69"/>
    </location>
</feature>
<comment type="caution">
    <text evidence="2">The sequence shown here is derived from an EMBL/GenBank/DDBJ whole genome shotgun (WGS) entry which is preliminary data.</text>
</comment>
<keyword evidence="3" id="KW-1185">Reference proteome</keyword>
<sequence length="184" mass="20003">MRGLLGFLPWIAYAVIATGDEWRWGAITGLTLALALVALDRRAGKGWDEMVIESSAAIFFTCLTALSLADPHSPLTPYGPALVNVWLAGTAWGSLALRRPFTLGIARSMAPKEVWETPRFYRVNAVITTVWAVAFTVAALSLTLVLHTSPHATTLVIAIKVLSFVLPSAFTAWYPKRVRRVPAG</sequence>
<keyword evidence="1" id="KW-0472">Membrane</keyword>
<organism evidence="2 3">
    <name type="scientific">Nonomuraea glycinis</name>
    <dbReference type="NCBI Taxonomy" id="2047744"/>
    <lineage>
        <taxon>Bacteria</taxon>
        <taxon>Bacillati</taxon>
        <taxon>Actinomycetota</taxon>
        <taxon>Actinomycetes</taxon>
        <taxon>Streptosporangiales</taxon>
        <taxon>Streptosporangiaceae</taxon>
        <taxon>Nonomuraea</taxon>
    </lineage>
</organism>
<evidence type="ECO:0000256" key="1">
    <source>
        <dbReference type="SAM" id="Phobius"/>
    </source>
</evidence>
<keyword evidence="1" id="KW-1133">Transmembrane helix</keyword>
<keyword evidence="1" id="KW-0812">Transmembrane</keyword>
<name>A0A918AA78_9ACTN</name>
<accession>A0A918AA78</accession>
<evidence type="ECO:0008006" key="4">
    <source>
        <dbReference type="Google" id="ProtNLM"/>
    </source>
</evidence>
<dbReference type="EMBL" id="BMNK01000014">
    <property type="protein sequence ID" value="GGP13553.1"/>
    <property type="molecule type" value="Genomic_DNA"/>
</dbReference>
<feature type="transmembrane region" description="Helical" evidence="1">
    <location>
        <begin position="152"/>
        <end position="174"/>
    </location>
</feature>
<feature type="transmembrane region" description="Helical" evidence="1">
    <location>
        <begin position="81"/>
        <end position="99"/>
    </location>
</feature>
<dbReference type="Proteomes" id="UP000660745">
    <property type="component" value="Unassembled WGS sequence"/>
</dbReference>